<evidence type="ECO:0000256" key="16">
    <source>
        <dbReference type="RuleBase" id="RU000532"/>
    </source>
</evidence>
<feature type="binding site" evidence="14">
    <location>
        <position position="37"/>
    </location>
    <ligand>
        <name>(2R)-3-phosphoglycerate</name>
        <dbReference type="ChEBI" id="CHEBI:58272"/>
    </ligand>
</feature>
<dbReference type="AlphaFoldDB" id="A0A938B2C2"/>
<dbReference type="SUPFAM" id="SSF53748">
    <property type="entry name" value="Phosphoglycerate kinase"/>
    <property type="match status" value="1"/>
</dbReference>
<dbReference type="PRINTS" id="PR00477">
    <property type="entry name" value="PHGLYCKINASE"/>
</dbReference>
<evidence type="ECO:0000313" key="18">
    <source>
        <dbReference type="Proteomes" id="UP000712673"/>
    </source>
</evidence>
<evidence type="ECO:0000256" key="5">
    <source>
        <dbReference type="ARBA" id="ARBA00013061"/>
    </source>
</evidence>
<dbReference type="GO" id="GO:0043531">
    <property type="term" value="F:ADP binding"/>
    <property type="evidence" value="ECO:0007669"/>
    <property type="project" value="TreeGrafter"/>
</dbReference>
<feature type="binding site" evidence="13 14">
    <location>
        <begin position="60"/>
        <end position="63"/>
    </location>
    <ligand>
        <name>substrate</name>
    </ligand>
</feature>
<keyword evidence="10 13" id="KW-0418">Kinase</keyword>
<accession>A0A938B2C2</accession>
<evidence type="ECO:0000256" key="7">
    <source>
        <dbReference type="ARBA" id="ARBA00022490"/>
    </source>
</evidence>
<keyword evidence="12 13" id="KW-0324">Glycolysis</keyword>
<feature type="binding site" evidence="13 15">
    <location>
        <begin position="351"/>
        <end position="354"/>
    </location>
    <ligand>
        <name>ATP</name>
        <dbReference type="ChEBI" id="CHEBI:30616"/>
    </ligand>
</feature>
<keyword evidence="7 13" id="KW-0963">Cytoplasm</keyword>
<comment type="subunit">
    <text evidence="4 13">Monomer.</text>
</comment>
<dbReference type="InterPro" id="IPR036043">
    <property type="entry name" value="Phosphoglycerate_kinase_sf"/>
</dbReference>
<evidence type="ECO:0000256" key="2">
    <source>
        <dbReference type="ARBA" id="ARBA00004838"/>
    </source>
</evidence>
<evidence type="ECO:0000256" key="11">
    <source>
        <dbReference type="ARBA" id="ARBA00022840"/>
    </source>
</evidence>
<feature type="binding site" evidence="13">
    <location>
        <position position="152"/>
    </location>
    <ligand>
        <name>substrate</name>
    </ligand>
</feature>
<keyword evidence="11 13" id="KW-0067">ATP-binding</keyword>
<evidence type="ECO:0000256" key="13">
    <source>
        <dbReference type="HAMAP-Rule" id="MF_00145"/>
    </source>
</evidence>
<evidence type="ECO:0000256" key="12">
    <source>
        <dbReference type="ARBA" id="ARBA00023152"/>
    </source>
</evidence>
<reference evidence="17" key="1">
    <citation type="submission" date="2019-03" db="EMBL/GenBank/DDBJ databases">
        <title>Lake Tanganyika Metagenome-Assembled Genomes (MAGs).</title>
        <authorList>
            <person name="Tran P."/>
        </authorList>
    </citation>
    <scope>NUCLEOTIDE SEQUENCE</scope>
    <source>
        <strain evidence="17">K_DeepCast_65m_m2_066</strain>
    </source>
</reference>
<dbReference type="InterPro" id="IPR015824">
    <property type="entry name" value="Phosphoglycerate_kinase_N"/>
</dbReference>
<evidence type="ECO:0000256" key="15">
    <source>
        <dbReference type="PIRSR" id="PIRSR000724-2"/>
    </source>
</evidence>
<comment type="catalytic activity">
    <reaction evidence="1 13 16">
        <text>(2R)-3-phosphoglycerate + ATP = (2R)-3-phospho-glyceroyl phosphate + ADP</text>
        <dbReference type="Rhea" id="RHEA:14801"/>
        <dbReference type="ChEBI" id="CHEBI:30616"/>
        <dbReference type="ChEBI" id="CHEBI:57604"/>
        <dbReference type="ChEBI" id="CHEBI:58272"/>
        <dbReference type="ChEBI" id="CHEBI:456216"/>
        <dbReference type="EC" id="2.7.2.3"/>
    </reaction>
</comment>
<dbReference type="PANTHER" id="PTHR11406:SF23">
    <property type="entry name" value="PHOSPHOGLYCERATE KINASE 1, CHLOROPLASTIC-RELATED"/>
    <property type="match status" value="1"/>
</dbReference>
<feature type="binding site" evidence="13">
    <location>
        <position position="37"/>
    </location>
    <ligand>
        <name>substrate</name>
    </ligand>
</feature>
<dbReference type="GO" id="GO:0005829">
    <property type="term" value="C:cytosol"/>
    <property type="evidence" value="ECO:0007669"/>
    <property type="project" value="TreeGrafter"/>
</dbReference>
<gene>
    <name evidence="13" type="primary">pgk</name>
    <name evidence="17" type="ORF">FJZ47_02565</name>
</gene>
<comment type="subcellular location">
    <subcellularLocation>
        <location evidence="13">Cytoplasm</location>
    </subcellularLocation>
</comment>
<feature type="binding site" evidence="13 15">
    <location>
        <position position="203"/>
    </location>
    <ligand>
        <name>ATP</name>
        <dbReference type="ChEBI" id="CHEBI:30616"/>
    </ligand>
</feature>
<dbReference type="FunFam" id="3.40.50.1260:FF:000006">
    <property type="entry name" value="Phosphoglycerate kinase"/>
    <property type="match status" value="1"/>
</dbReference>
<dbReference type="InterPro" id="IPR001576">
    <property type="entry name" value="Phosphoglycerate_kinase"/>
</dbReference>
<evidence type="ECO:0000256" key="9">
    <source>
        <dbReference type="ARBA" id="ARBA00022741"/>
    </source>
</evidence>
<dbReference type="GO" id="GO:0004618">
    <property type="term" value="F:phosphoglycerate kinase activity"/>
    <property type="evidence" value="ECO:0007669"/>
    <property type="project" value="UniProtKB-UniRule"/>
</dbReference>
<dbReference type="PIRSF" id="PIRSF000724">
    <property type="entry name" value="Pgk"/>
    <property type="match status" value="1"/>
</dbReference>
<feature type="binding site" evidence="13 15">
    <location>
        <position position="325"/>
    </location>
    <ligand>
        <name>ATP</name>
        <dbReference type="ChEBI" id="CHEBI:30616"/>
    </ligand>
</feature>
<feature type="binding site" evidence="13">
    <location>
        <position position="119"/>
    </location>
    <ligand>
        <name>substrate</name>
    </ligand>
</feature>
<sequence>MPKSTLRDLAIRGKRLFVRVDFNVPLSKTGEVTDDTRIRAVLPTLNYALDEGASLVLASHLGRPRGKVDPAYSLQPVAARLQALLGKPVRLASDCIGADTEALVRALRPGAVLLLENLRFHAAEEKNDAAFAQALARLGEVYVNDAFGAAHRAHASTAGIAAYLQPAVAGLLMDAEVTHLSKSRRQPEQPLVAVLGGAKVSDKIPLIMNLLDKVSALLIGGGMAYTLLQVQGYPVGDSLVEPDCLPMARDILAKALDCRVQCFLPRDHVIAQEIKADAPTRVVADEGIPAGWKGLDIAMPTVQRFGAVLRTARTVVWNGPMGVFEMPPFRQGTVEIAQAVAACTGTTVVGGGDTIAALALTDCSQAMTHISTGGGASLEFLEGKTLPGIACLNDR</sequence>
<evidence type="ECO:0000256" key="10">
    <source>
        <dbReference type="ARBA" id="ARBA00022777"/>
    </source>
</evidence>
<dbReference type="EC" id="2.7.2.3" evidence="5 13"/>
<dbReference type="GO" id="GO:0005524">
    <property type="term" value="F:ATP binding"/>
    <property type="evidence" value="ECO:0007669"/>
    <property type="project" value="UniProtKB-KW"/>
</dbReference>
<comment type="similarity">
    <text evidence="3 13 16">Belongs to the phosphoglycerate kinase family.</text>
</comment>
<evidence type="ECO:0000256" key="4">
    <source>
        <dbReference type="ARBA" id="ARBA00011245"/>
    </source>
</evidence>
<keyword evidence="9 13" id="KW-0547">Nucleotide-binding</keyword>
<feature type="binding site" evidence="14">
    <location>
        <position position="152"/>
    </location>
    <ligand>
        <name>(2R)-3-phosphoglycerate</name>
        <dbReference type="ChEBI" id="CHEBI:58272"/>
    </ligand>
</feature>
<organism evidence="17 18">
    <name type="scientific">Tectimicrobiota bacterium</name>
    <dbReference type="NCBI Taxonomy" id="2528274"/>
    <lineage>
        <taxon>Bacteria</taxon>
        <taxon>Pseudomonadati</taxon>
        <taxon>Nitrospinota/Tectimicrobiota group</taxon>
        <taxon>Candidatus Tectimicrobiota</taxon>
    </lineage>
</organism>
<evidence type="ECO:0000256" key="3">
    <source>
        <dbReference type="ARBA" id="ARBA00008982"/>
    </source>
</evidence>
<evidence type="ECO:0000256" key="6">
    <source>
        <dbReference type="ARBA" id="ARBA00016471"/>
    </source>
</evidence>
<comment type="caution">
    <text evidence="17">The sequence shown here is derived from an EMBL/GenBank/DDBJ whole genome shotgun (WGS) entry which is preliminary data.</text>
</comment>
<evidence type="ECO:0000256" key="14">
    <source>
        <dbReference type="PIRSR" id="PIRSR000724-1"/>
    </source>
</evidence>
<protein>
    <recommendedName>
        <fullName evidence="6 13">Phosphoglycerate kinase</fullName>
        <ecNumber evidence="5 13">2.7.2.3</ecNumber>
    </recommendedName>
</protein>
<feature type="binding site" evidence="13 14">
    <location>
        <begin position="21"/>
        <end position="23"/>
    </location>
    <ligand>
        <name>substrate</name>
    </ligand>
</feature>
<dbReference type="PANTHER" id="PTHR11406">
    <property type="entry name" value="PHOSPHOGLYCERATE KINASE"/>
    <property type="match status" value="1"/>
</dbReference>
<evidence type="ECO:0000313" key="17">
    <source>
        <dbReference type="EMBL" id="MBM3222675.1"/>
    </source>
</evidence>
<evidence type="ECO:0000256" key="8">
    <source>
        <dbReference type="ARBA" id="ARBA00022679"/>
    </source>
</evidence>
<feature type="binding site" evidence="13">
    <location>
        <position position="294"/>
    </location>
    <ligand>
        <name>ATP</name>
        <dbReference type="ChEBI" id="CHEBI:30616"/>
    </ligand>
</feature>
<dbReference type="Pfam" id="PF00162">
    <property type="entry name" value="PGK"/>
    <property type="match status" value="1"/>
</dbReference>
<dbReference type="Proteomes" id="UP000712673">
    <property type="component" value="Unassembled WGS sequence"/>
</dbReference>
<dbReference type="GO" id="GO:0006094">
    <property type="term" value="P:gluconeogenesis"/>
    <property type="evidence" value="ECO:0007669"/>
    <property type="project" value="TreeGrafter"/>
</dbReference>
<dbReference type="CDD" id="cd00318">
    <property type="entry name" value="Phosphoglycerate_kinase"/>
    <property type="match status" value="1"/>
</dbReference>
<dbReference type="FunFam" id="3.40.50.1260:FF:000031">
    <property type="entry name" value="Phosphoglycerate kinase 1"/>
    <property type="match status" value="1"/>
</dbReference>
<keyword evidence="8 13" id="KW-0808">Transferase</keyword>
<comment type="pathway">
    <text evidence="2 13">Carbohydrate degradation; glycolysis; pyruvate from D-glyceraldehyde 3-phosphate: step 2/5.</text>
</comment>
<feature type="binding site" evidence="14">
    <location>
        <position position="119"/>
    </location>
    <ligand>
        <name>(2R)-3-phosphoglycerate</name>
        <dbReference type="ChEBI" id="CHEBI:58272"/>
    </ligand>
</feature>
<dbReference type="GO" id="GO:0006096">
    <property type="term" value="P:glycolytic process"/>
    <property type="evidence" value="ECO:0007669"/>
    <property type="project" value="UniProtKB-UniRule"/>
</dbReference>
<evidence type="ECO:0000256" key="1">
    <source>
        <dbReference type="ARBA" id="ARBA00000642"/>
    </source>
</evidence>
<name>A0A938B2C2_UNCTE</name>
<dbReference type="HAMAP" id="MF_00145">
    <property type="entry name" value="Phosphoglyc_kinase"/>
    <property type="match status" value="1"/>
</dbReference>
<dbReference type="Gene3D" id="3.40.50.1260">
    <property type="entry name" value="Phosphoglycerate kinase, N-terminal domain"/>
    <property type="match status" value="2"/>
</dbReference>
<dbReference type="EMBL" id="VGLS01000042">
    <property type="protein sequence ID" value="MBM3222675.1"/>
    <property type="molecule type" value="Genomic_DNA"/>
</dbReference>
<proteinExistence type="inferred from homology"/>